<dbReference type="InterPro" id="IPR036412">
    <property type="entry name" value="HAD-like_sf"/>
</dbReference>
<accession>K3WXX7</accession>
<dbReference type="HOGENOM" id="CLU_068983_1_1_1"/>
<keyword evidence="3" id="KW-0378">Hydrolase</keyword>
<evidence type="ECO:0000256" key="2">
    <source>
        <dbReference type="ARBA" id="ARBA00022723"/>
    </source>
</evidence>
<dbReference type="OMA" id="FHSHECQ"/>
<dbReference type="GO" id="GO:0016791">
    <property type="term" value="F:phosphatase activity"/>
    <property type="evidence" value="ECO:0007669"/>
    <property type="project" value="InterPro"/>
</dbReference>
<comment type="cofactor">
    <cofactor evidence="1 6">
        <name>Mg(2+)</name>
        <dbReference type="ChEBI" id="CHEBI:18420"/>
    </cofactor>
</comment>
<reference evidence="9" key="1">
    <citation type="journal article" date="2010" name="Genome Biol.">
        <title>Genome sequence of the necrotrophic plant pathogen Pythium ultimum reveals original pathogenicity mechanisms and effector repertoire.</title>
        <authorList>
            <person name="Levesque C.A."/>
            <person name="Brouwer H."/>
            <person name="Cano L."/>
            <person name="Hamilton J.P."/>
            <person name="Holt C."/>
            <person name="Huitema E."/>
            <person name="Raffaele S."/>
            <person name="Robideau G.P."/>
            <person name="Thines M."/>
            <person name="Win J."/>
            <person name="Zerillo M.M."/>
            <person name="Beakes G.W."/>
            <person name="Boore J.L."/>
            <person name="Busam D."/>
            <person name="Dumas B."/>
            <person name="Ferriera S."/>
            <person name="Fuerstenberg S.I."/>
            <person name="Gachon C.M."/>
            <person name="Gaulin E."/>
            <person name="Govers F."/>
            <person name="Grenville-Briggs L."/>
            <person name="Horner N."/>
            <person name="Hostetler J."/>
            <person name="Jiang R.H."/>
            <person name="Johnson J."/>
            <person name="Krajaejun T."/>
            <person name="Lin H."/>
            <person name="Meijer H.J."/>
            <person name="Moore B."/>
            <person name="Morris P."/>
            <person name="Phuntmart V."/>
            <person name="Puiu D."/>
            <person name="Shetty J."/>
            <person name="Stajich J.E."/>
            <person name="Tripathy S."/>
            <person name="Wawra S."/>
            <person name="van West P."/>
            <person name="Whitty B.R."/>
            <person name="Coutinho P.M."/>
            <person name="Henrissat B."/>
            <person name="Martin F."/>
            <person name="Thomas P.D."/>
            <person name="Tyler B.M."/>
            <person name="De Vries R.P."/>
            <person name="Kamoun S."/>
            <person name="Yandell M."/>
            <person name="Tisserat N."/>
            <person name="Buell C.R."/>
        </authorList>
    </citation>
    <scope>NUCLEOTIDE SEQUENCE</scope>
    <source>
        <strain evidence="9">DAOM:BR144</strain>
    </source>
</reference>
<dbReference type="NCBIfam" id="TIGR01489">
    <property type="entry name" value="DKMTPPase-SF"/>
    <property type="match status" value="1"/>
</dbReference>
<proteinExistence type="predicted"/>
<dbReference type="STRING" id="431595.K3WXX7"/>
<feature type="region of interest" description="Disordered" evidence="7">
    <location>
        <begin position="126"/>
        <end position="154"/>
    </location>
</feature>
<dbReference type="Pfam" id="PF06888">
    <property type="entry name" value="Put_Phosphatase"/>
    <property type="match status" value="1"/>
</dbReference>
<dbReference type="GO" id="GO:0046872">
    <property type="term" value="F:metal ion binding"/>
    <property type="evidence" value="ECO:0007669"/>
    <property type="project" value="UniProtKB-KW"/>
</dbReference>
<dbReference type="EnsemblProtists" id="PYU1_T009825">
    <property type="protein sequence ID" value="PYU1_T009825"/>
    <property type="gene ID" value="PYU1_G009807"/>
</dbReference>
<dbReference type="VEuPathDB" id="FungiDB:PYU1_G009807"/>
<dbReference type="InParanoid" id="K3WXX7"/>
<evidence type="ECO:0000256" key="5">
    <source>
        <dbReference type="PIRSR" id="PIRSR031051-1"/>
    </source>
</evidence>
<dbReference type="NCBIfam" id="TIGR01488">
    <property type="entry name" value="HAD-SF-IB"/>
    <property type="match status" value="1"/>
</dbReference>
<organism evidence="8 9">
    <name type="scientific">Globisporangium ultimum (strain ATCC 200006 / CBS 805.95 / DAOM BR144)</name>
    <name type="common">Pythium ultimum</name>
    <dbReference type="NCBI Taxonomy" id="431595"/>
    <lineage>
        <taxon>Eukaryota</taxon>
        <taxon>Sar</taxon>
        <taxon>Stramenopiles</taxon>
        <taxon>Oomycota</taxon>
        <taxon>Peronosporomycetes</taxon>
        <taxon>Pythiales</taxon>
        <taxon>Pythiaceae</taxon>
        <taxon>Globisporangium</taxon>
    </lineage>
</organism>
<evidence type="ECO:0000256" key="4">
    <source>
        <dbReference type="ARBA" id="ARBA00022842"/>
    </source>
</evidence>
<dbReference type="eggNOG" id="KOG3120">
    <property type="taxonomic scope" value="Eukaryota"/>
</dbReference>
<feature type="compositionally biased region" description="Basic and acidic residues" evidence="7">
    <location>
        <begin position="141"/>
        <end position="154"/>
    </location>
</feature>
<dbReference type="InterPro" id="IPR016965">
    <property type="entry name" value="Pase_PHOSPHO-typ"/>
</dbReference>
<reference evidence="8" key="3">
    <citation type="submission" date="2015-02" db="UniProtKB">
        <authorList>
            <consortium name="EnsemblProtists"/>
        </authorList>
    </citation>
    <scope>IDENTIFICATION</scope>
    <source>
        <strain evidence="8">DAOM BR144</strain>
    </source>
</reference>
<feature type="binding site" evidence="6">
    <location>
        <position position="11"/>
    </location>
    <ligand>
        <name>Mg(2+)</name>
        <dbReference type="ChEBI" id="CHEBI:18420"/>
    </ligand>
</feature>
<reference evidence="9" key="2">
    <citation type="submission" date="2010-04" db="EMBL/GenBank/DDBJ databases">
        <authorList>
            <person name="Buell R."/>
            <person name="Hamilton J."/>
            <person name="Hostetler J."/>
        </authorList>
    </citation>
    <scope>NUCLEOTIDE SEQUENCE [LARGE SCALE GENOMIC DNA]</scope>
    <source>
        <strain evidence="9">DAOM:BR144</strain>
    </source>
</reference>
<dbReference type="PIRSF" id="PIRSF031051">
    <property type="entry name" value="PyrdxlP_Pase_PHOSPHO2"/>
    <property type="match status" value="1"/>
</dbReference>
<feature type="binding site" evidence="6">
    <location>
        <position position="13"/>
    </location>
    <ligand>
        <name>Mg(2+)</name>
        <dbReference type="ChEBI" id="CHEBI:18420"/>
    </ligand>
</feature>
<keyword evidence="4 6" id="KW-0460">Magnesium</keyword>
<dbReference type="EMBL" id="GL376624">
    <property type="status" value="NOT_ANNOTATED_CDS"/>
    <property type="molecule type" value="Genomic_DNA"/>
</dbReference>
<protein>
    <submittedName>
        <fullName evidence="8">Uncharacterized protein</fullName>
    </submittedName>
</protein>
<sequence length="259" mass="29268">MAAPRVLVVFDYDYSLVDVDSEIFMVQMLYPELLLEFQDTTMTWSELVKEVSRRLYVDRPHITADVIKTTAARVPVQRKMLDALRLAAESFGVEVKIVSDANTVYIQSLLDHYELSAHVSEVVTNPARFDDDDGSGNGRRLRVDPHHPSDSEPHGCPHCPLNMCKGRILNEILQRKDPFARVLYVGDGAGDFCPATRLSKNDMVFARQDDLEGGKSFELLAKINAHRDQVHASVVPWISGEDIYTRFHEFFKAQSAGMQ</sequence>
<evidence type="ECO:0000256" key="3">
    <source>
        <dbReference type="ARBA" id="ARBA00022801"/>
    </source>
</evidence>
<evidence type="ECO:0000313" key="8">
    <source>
        <dbReference type="EnsemblProtists" id="PYU1_T009825"/>
    </source>
</evidence>
<keyword evidence="2 6" id="KW-0479">Metal-binding</keyword>
<evidence type="ECO:0000256" key="7">
    <source>
        <dbReference type="SAM" id="MobiDB-lite"/>
    </source>
</evidence>
<keyword evidence="9" id="KW-1185">Reference proteome</keyword>
<dbReference type="AlphaFoldDB" id="K3WXX7"/>
<dbReference type="Gene3D" id="3.40.50.1000">
    <property type="entry name" value="HAD superfamily/HAD-like"/>
    <property type="match status" value="1"/>
</dbReference>
<feature type="active site" description="Nucleophile" evidence="5">
    <location>
        <position position="11"/>
    </location>
</feature>
<dbReference type="Proteomes" id="UP000019132">
    <property type="component" value="Unassembled WGS sequence"/>
</dbReference>
<dbReference type="SUPFAM" id="SSF56784">
    <property type="entry name" value="HAD-like"/>
    <property type="match status" value="1"/>
</dbReference>
<name>K3WXX7_GLOUD</name>
<dbReference type="InterPro" id="IPR006384">
    <property type="entry name" value="HAD_hydro_PyrdxlP_Pase-like"/>
</dbReference>
<dbReference type="InterPro" id="IPR023214">
    <property type="entry name" value="HAD_sf"/>
</dbReference>
<feature type="binding site" evidence="6">
    <location>
        <position position="187"/>
    </location>
    <ligand>
        <name>Mg(2+)</name>
        <dbReference type="ChEBI" id="CHEBI:18420"/>
    </ligand>
</feature>
<feature type="active site" description="Proton donor" evidence="5">
    <location>
        <position position="13"/>
    </location>
</feature>
<dbReference type="PANTHER" id="PTHR20889:SF12">
    <property type="entry name" value="LP01149P"/>
    <property type="match status" value="1"/>
</dbReference>
<evidence type="ECO:0000256" key="1">
    <source>
        <dbReference type="ARBA" id="ARBA00001946"/>
    </source>
</evidence>
<evidence type="ECO:0000256" key="6">
    <source>
        <dbReference type="PIRSR" id="PIRSR031051-3"/>
    </source>
</evidence>
<dbReference type="PANTHER" id="PTHR20889">
    <property type="entry name" value="PHOSPHATASE, ORPHAN 1, 2"/>
    <property type="match status" value="1"/>
</dbReference>
<evidence type="ECO:0000313" key="9">
    <source>
        <dbReference type="Proteomes" id="UP000019132"/>
    </source>
</evidence>